<protein>
    <recommendedName>
        <fullName evidence="4">Integrase</fullName>
    </recommendedName>
</protein>
<dbReference type="GO" id="GO:0006310">
    <property type="term" value="P:DNA recombination"/>
    <property type="evidence" value="ECO:0007669"/>
    <property type="project" value="UniProtKB-KW"/>
</dbReference>
<organism evidence="2 3">
    <name type="scientific">Streptomyces griseoaurantiacus</name>
    <dbReference type="NCBI Taxonomy" id="68213"/>
    <lineage>
        <taxon>Bacteria</taxon>
        <taxon>Bacillati</taxon>
        <taxon>Actinomycetota</taxon>
        <taxon>Actinomycetes</taxon>
        <taxon>Kitasatosporales</taxon>
        <taxon>Streptomycetaceae</taxon>
        <taxon>Streptomyces</taxon>
        <taxon>Streptomyces aurantiacus group</taxon>
    </lineage>
</organism>
<dbReference type="GO" id="GO:0003677">
    <property type="term" value="F:DNA binding"/>
    <property type="evidence" value="ECO:0007669"/>
    <property type="project" value="InterPro"/>
</dbReference>
<dbReference type="Proteomes" id="UP000587608">
    <property type="component" value="Unassembled WGS sequence"/>
</dbReference>
<evidence type="ECO:0000256" key="1">
    <source>
        <dbReference type="ARBA" id="ARBA00023172"/>
    </source>
</evidence>
<gene>
    <name evidence="2" type="ORF">H1X69_07360</name>
</gene>
<keyword evidence="1" id="KW-0233">DNA recombination</keyword>
<dbReference type="AlphaFoldDB" id="A0A7W2HTS7"/>
<dbReference type="InterPro" id="IPR013762">
    <property type="entry name" value="Integrase-like_cat_sf"/>
</dbReference>
<dbReference type="InterPro" id="IPR011010">
    <property type="entry name" value="DNA_brk_join_enz"/>
</dbReference>
<name>A0A7W2HTS7_9ACTN</name>
<accession>A0A7W2HTS7</accession>
<evidence type="ECO:0000313" key="2">
    <source>
        <dbReference type="EMBL" id="MBA5221243.1"/>
    </source>
</evidence>
<comment type="caution">
    <text evidence="2">The sequence shown here is derived from an EMBL/GenBank/DDBJ whole genome shotgun (WGS) entry which is preliminary data.</text>
</comment>
<reference evidence="2 3" key="1">
    <citation type="submission" date="2020-07" db="EMBL/GenBank/DDBJ databases">
        <title>Differential regulation of undecylprodigiosin biosynthesis in the yeast-scavenging Streptomyces strain MBK6.</title>
        <authorList>
            <person name="Baral B."/>
            <person name="Siitonen V."/>
            <person name="Laughlin M."/>
            <person name="Yamada K."/>
            <person name="Ilomaeki M."/>
            <person name="Metsae-Ketelae M."/>
            <person name="Niemi J."/>
        </authorList>
    </citation>
    <scope>NUCLEOTIDE SEQUENCE [LARGE SCALE GENOMIC DNA]</scope>
    <source>
        <strain evidence="2 3">MBK6</strain>
    </source>
</reference>
<evidence type="ECO:0008006" key="4">
    <source>
        <dbReference type="Google" id="ProtNLM"/>
    </source>
</evidence>
<dbReference type="SUPFAM" id="SSF56349">
    <property type="entry name" value="DNA breaking-rejoining enzymes"/>
    <property type="match status" value="1"/>
</dbReference>
<dbReference type="EMBL" id="JACERG010000005">
    <property type="protein sequence ID" value="MBA5221243.1"/>
    <property type="molecule type" value="Genomic_DNA"/>
</dbReference>
<sequence length="79" mass="8760">MRTCDTLFRSSLLAFRPYELRHAGVSQWLNSDVPAPEVAARAGHSVDVLLKIYAKCVDGQENEMNDRIMRGLGGGRPTN</sequence>
<dbReference type="GO" id="GO:0015074">
    <property type="term" value="P:DNA integration"/>
    <property type="evidence" value="ECO:0007669"/>
    <property type="project" value="InterPro"/>
</dbReference>
<dbReference type="Gene3D" id="1.10.443.10">
    <property type="entry name" value="Intergrase catalytic core"/>
    <property type="match status" value="1"/>
</dbReference>
<evidence type="ECO:0000313" key="3">
    <source>
        <dbReference type="Proteomes" id="UP000587608"/>
    </source>
</evidence>
<proteinExistence type="predicted"/>